<dbReference type="SUPFAM" id="SSF55874">
    <property type="entry name" value="ATPase domain of HSP90 chaperone/DNA topoisomerase II/histidine kinase"/>
    <property type="match status" value="1"/>
</dbReference>
<feature type="transmembrane region" description="Helical" evidence="14">
    <location>
        <begin position="12"/>
        <end position="35"/>
    </location>
</feature>
<keyword evidence="17" id="KW-1185">Reference proteome</keyword>
<dbReference type="PATRIC" id="fig|400772.4.peg.1669"/>
<evidence type="ECO:0000256" key="4">
    <source>
        <dbReference type="ARBA" id="ARBA00022475"/>
    </source>
</evidence>
<dbReference type="GO" id="GO:0000155">
    <property type="term" value="F:phosphorelay sensor kinase activity"/>
    <property type="evidence" value="ECO:0007669"/>
    <property type="project" value="InterPro"/>
</dbReference>
<evidence type="ECO:0000256" key="7">
    <source>
        <dbReference type="ARBA" id="ARBA00022692"/>
    </source>
</evidence>
<dbReference type="EMBL" id="JYIY01000074">
    <property type="protein sequence ID" value="KJL36316.1"/>
    <property type="molecule type" value="Genomic_DNA"/>
</dbReference>
<dbReference type="InterPro" id="IPR036890">
    <property type="entry name" value="HATPase_C_sf"/>
</dbReference>
<keyword evidence="8" id="KW-0547">Nucleotide-binding</keyword>
<dbReference type="InterPro" id="IPR003594">
    <property type="entry name" value="HATPase_dom"/>
</dbReference>
<dbReference type="Gene3D" id="3.30.450.20">
    <property type="entry name" value="PAS domain"/>
    <property type="match status" value="1"/>
</dbReference>
<dbReference type="RefSeq" id="WP_048809032.1">
    <property type="nucleotide sequence ID" value="NZ_JYIY01000074.1"/>
</dbReference>
<dbReference type="OrthoDB" id="9792686at2"/>
<dbReference type="PANTHER" id="PTHR44936:SF9">
    <property type="entry name" value="SENSOR PROTEIN CREC"/>
    <property type="match status" value="1"/>
</dbReference>
<evidence type="ECO:0000256" key="14">
    <source>
        <dbReference type="SAM" id="Phobius"/>
    </source>
</evidence>
<dbReference type="InterPro" id="IPR050980">
    <property type="entry name" value="2C_sensor_his_kinase"/>
</dbReference>
<dbReference type="PROSITE" id="PS50109">
    <property type="entry name" value="HIS_KIN"/>
    <property type="match status" value="1"/>
</dbReference>
<accession>A0A0F0LY57</accession>
<evidence type="ECO:0000313" key="16">
    <source>
        <dbReference type="EMBL" id="KJL36316.1"/>
    </source>
</evidence>
<comment type="subcellular location">
    <subcellularLocation>
        <location evidence="2">Cell membrane</location>
        <topology evidence="2">Multi-pass membrane protein</topology>
    </subcellularLocation>
</comment>
<evidence type="ECO:0000256" key="3">
    <source>
        <dbReference type="ARBA" id="ARBA00012438"/>
    </source>
</evidence>
<evidence type="ECO:0000256" key="5">
    <source>
        <dbReference type="ARBA" id="ARBA00022553"/>
    </source>
</evidence>
<evidence type="ECO:0000256" key="10">
    <source>
        <dbReference type="ARBA" id="ARBA00022840"/>
    </source>
</evidence>
<name>A0A0F0LY57_9MICO</name>
<dbReference type="InterPro" id="IPR004358">
    <property type="entry name" value="Sig_transdc_His_kin-like_C"/>
</dbReference>
<keyword evidence="7 14" id="KW-0812">Transmembrane</keyword>
<reference evidence="16 17" key="1">
    <citation type="submission" date="2015-02" db="EMBL/GenBank/DDBJ databases">
        <title>Draft genome sequences of ten Microbacterium spp. with emphasis on heavy metal contaminated environments.</title>
        <authorList>
            <person name="Corretto E."/>
        </authorList>
    </citation>
    <scope>NUCLEOTIDE SEQUENCE [LARGE SCALE GENOMIC DNA]</scope>
    <source>
        <strain evidence="16 17">DSM 18659</strain>
    </source>
</reference>
<dbReference type="STRING" id="400772.RR49_01648"/>
<dbReference type="SMART" id="SM00387">
    <property type="entry name" value="HATPase_c"/>
    <property type="match status" value="1"/>
</dbReference>
<dbReference type="InterPro" id="IPR033463">
    <property type="entry name" value="sCache_3"/>
</dbReference>
<dbReference type="SUPFAM" id="SSF55890">
    <property type="entry name" value="Sporulation response regulatory protein Spo0B"/>
    <property type="match status" value="1"/>
</dbReference>
<dbReference type="Gene3D" id="3.30.565.10">
    <property type="entry name" value="Histidine kinase-like ATPase, C-terminal domain"/>
    <property type="match status" value="1"/>
</dbReference>
<comment type="caution">
    <text evidence="16">The sequence shown here is derived from an EMBL/GenBank/DDBJ whole genome shotgun (WGS) entry which is preliminary data.</text>
</comment>
<dbReference type="Pfam" id="PF02518">
    <property type="entry name" value="HATPase_c"/>
    <property type="match status" value="1"/>
</dbReference>
<feature type="domain" description="Histidine kinase" evidence="15">
    <location>
        <begin position="312"/>
        <end position="421"/>
    </location>
</feature>
<dbReference type="InterPro" id="IPR016120">
    <property type="entry name" value="Sig_transdc_His_kin_SpoOB"/>
</dbReference>
<gene>
    <name evidence="16" type="primary">citS</name>
    <name evidence="16" type="ORF">RR49_01648</name>
</gene>
<evidence type="ECO:0000313" key="17">
    <source>
        <dbReference type="Proteomes" id="UP000033451"/>
    </source>
</evidence>
<evidence type="ECO:0000256" key="2">
    <source>
        <dbReference type="ARBA" id="ARBA00004651"/>
    </source>
</evidence>
<dbReference type="Pfam" id="PF17203">
    <property type="entry name" value="sCache_3_2"/>
    <property type="match status" value="1"/>
</dbReference>
<keyword evidence="9" id="KW-0418">Kinase</keyword>
<keyword evidence="13 14" id="KW-0472">Membrane</keyword>
<evidence type="ECO:0000256" key="11">
    <source>
        <dbReference type="ARBA" id="ARBA00022989"/>
    </source>
</evidence>
<protein>
    <recommendedName>
        <fullName evidence="3">histidine kinase</fullName>
        <ecNumber evidence="3">2.7.13.3</ecNumber>
    </recommendedName>
</protein>
<organism evidence="16 17">
    <name type="scientific">Microbacterium ginsengisoli</name>
    <dbReference type="NCBI Taxonomy" id="400772"/>
    <lineage>
        <taxon>Bacteria</taxon>
        <taxon>Bacillati</taxon>
        <taxon>Actinomycetota</taxon>
        <taxon>Actinomycetes</taxon>
        <taxon>Micrococcales</taxon>
        <taxon>Microbacteriaceae</taxon>
        <taxon>Microbacterium</taxon>
    </lineage>
</organism>
<dbReference type="AlphaFoldDB" id="A0A0F0LY57"/>
<dbReference type="SUPFAM" id="SSF103190">
    <property type="entry name" value="Sensory domain-like"/>
    <property type="match status" value="1"/>
</dbReference>
<evidence type="ECO:0000256" key="9">
    <source>
        <dbReference type="ARBA" id="ARBA00022777"/>
    </source>
</evidence>
<dbReference type="GO" id="GO:0005886">
    <property type="term" value="C:plasma membrane"/>
    <property type="evidence" value="ECO:0007669"/>
    <property type="project" value="UniProtKB-SubCell"/>
</dbReference>
<keyword evidence="12" id="KW-0902">Two-component regulatory system</keyword>
<sequence>MAIRRRARSAASVVFVALVIAVVVVTAALAAVLLWTTQQSVTAESERVTRTLALALADTPAVQNALADDTRTAATAVLQPVAARVMTDARIDFITIMEPDGTRVTHRDVSVIGETYIGTIPQPPATFTEEYTGTLGPSLRTITPVYDDGRLVGWVSVGVTTGSIGALFLERLPVVAIAAIVAVAAGFAVALVVRRVTRRVTGDLSARGVRETLSSYESMRTLGEALRAQTHEHGNRMHTAASLVELGRIDEAIALLTEASRQSQALVDVAAGTSGDPAVGALLLGKASQAAERGIRWETHIDAEAPGGLLPPMEMVSLVGNLVDNALDAAAAGLTPRWVSTRLSPDVSGTGLIIEVADSGAGVPAELRERIFQRGFSTKAASAGGRGVGLALVGALVRDAGGTVEIGTTPSRFTVTLPGGGAA</sequence>
<keyword evidence="6 16" id="KW-0808">Transferase</keyword>
<dbReference type="EC" id="2.7.13.3" evidence="3"/>
<dbReference type="PRINTS" id="PR00344">
    <property type="entry name" value="BCTRLSENSOR"/>
</dbReference>
<feature type="transmembrane region" description="Helical" evidence="14">
    <location>
        <begin position="172"/>
        <end position="193"/>
    </location>
</feature>
<keyword evidence="10" id="KW-0067">ATP-binding</keyword>
<keyword evidence="11 14" id="KW-1133">Transmembrane helix</keyword>
<keyword evidence="4" id="KW-1003">Cell membrane</keyword>
<evidence type="ECO:0000256" key="12">
    <source>
        <dbReference type="ARBA" id="ARBA00023012"/>
    </source>
</evidence>
<evidence type="ECO:0000256" key="8">
    <source>
        <dbReference type="ARBA" id="ARBA00022741"/>
    </source>
</evidence>
<dbReference type="Proteomes" id="UP000033451">
    <property type="component" value="Unassembled WGS sequence"/>
</dbReference>
<keyword evidence="5" id="KW-0597">Phosphoprotein</keyword>
<dbReference type="InterPro" id="IPR029151">
    <property type="entry name" value="Sensor-like_sf"/>
</dbReference>
<proteinExistence type="predicted"/>
<evidence type="ECO:0000256" key="6">
    <source>
        <dbReference type="ARBA" id="ARBA00022679"/>
    </source>
</evidence>
<evidence type="ECO:0000256" key="13">
    <source>
        <dbReference type="ARBA" id="ARBA00023136"/>
    </source>
</evidence>
<dbReference type="PANTHER" id="PTHR44936">
    <property type="entry name" value="SENSOR PROTEIN CREC"/>
    <property type="match status" value="1"/>
</dbReference>
<evidence type="ECO:0000256" key="1">
    <source>
        <dbReference type="ARBA" id="ARBA00000085"/>
    </source>
</evidence>
<comment type="catalytic activity">
    <reaction evidence="1">
        <text>ATP + protein L-histidine = ADP + protein N-phospho-L-histidine.</text>
        <dbReference type="EC" id="2.7.13.3"/>
    </reaction>
</comment>
<evidence type="ECO:0000259" key="15">
    <source>
        <dbReference type="PROSITE" id="PS50109"/>
    </source>
</evidence>
<dbReference type="GO" id="GO:0005524">
    <property type="term" value="F:ATP binding"/>
    <property type="evidence" value="ECO:0007669"/>
    <property type="project" value="UniProtKB-KW"/>
</dbReference>
<dbReference type="InterPro" id="IPR005467">
    <property type="entry name" value="His_kinase_dom"/>
</dbReference>